<organism evidence="1 2">
    <name type="scientific">Jiella flava</name>
    <dbReference type="NCBI Taxonomy" id="2816857"/>
    <lineage>
        <taxon>Bacteria</taxon>
        <taxon>Pseudomonadati</taxon>
        <taxon>Pseudomonadota</taxon>
        <taxon>Alphaproteobacteria</taxon>
        <taxon>Hyphomicrobiales</taxon>
        <taxon>Aurantimonadaceae</taxon>
        <taxon>Jiella</taxon>
    </lineage>
</organism>
<gene>
    <name evidence="1" type="ORF">J1C48_03230</name>
</gene>
<proteinExistence type="predicted"/>
<sequence length="230" mass="24657">MTARRQIARRIVRGLVAVVVLAALTLALGTLIPRGAALPAARDDDNRRILLLEGPIHTDIALPADDATRVRFGFLTAAGLPVDNPAVAWLVVGWGGKSFYTETPTWSELKARPLLRTLIGDASALHVALAGPIDPNHPGVRAFRLSPEAYRRLLDAILASFVPGPNGAPQPISGTGYGLYDRFFEARGTFQLLANCNSWTAAMLRAGGIRTGLWTPLPQLLFLSLDLHAG</sequence>
<reference evidence="1" key="1">
    <citation type="submission" date="2021-03" db="EMBL/GenBank/DDBJ databases">
        <title>Whole genome sequence of Jiella sp. CQZ9-1.</title>
        <authorList>
            <person name="Tuo L."/>
        </authorList>
    </citation>
    <scope>NUCLEOTIDE SEQUENCE</scope>
    <source>
        <strain evidence="1">CQZ9-1</strain>
    </source>
</reference>
<dbReference type="Proteomes" id="UP000664122">
    <property type="component" value="Unassembled WGS sequence"/>
</dbReference>
<dbReference type="AlphaFoldDB" id="A0A939JUM9"/>
<keyword evidence="2" id="KW-1185">Reference proteome</keyword>
<protein>
    <submittedName>
        <fullName evidence="1">TIGR02117 family protein</fullName>
    </submittedName>
</protein>
<comment type="caution">
    <text evidence="1">The sequence shown here is derived from an EMBL/GenBank/DDBJ whole genome shotgun (WGS) entry which is preliminary data.</text>
</comment>
<dbReference type="NCBIfam" id="TIGR02117">
    <property type="entry name" value="chp_urease_rgn"/>
    <property type="match status" value="1"/>
</dbReference>
<accession>A0A939JUM9</accession>
<name>A0A939JUM9_9HYPH</name>
<dbReference type="RefSeq" id="WP_207256259.1">
    <property type="nucleotide sequence ID" value="NZ_JAFMPP010000002.1"/>
</dbReference>
<evidence type="ECO:0000313" key="2">
    <source>
        <dbReference type="Proteomes" id="UP000664122"/>
    </source>
</evidence>
<dbReference type="EMBL" id="JAFMPP010000002">
    <property type="protein sequence ID" value="MBO0661579.1"/>
    <property type="molecule type" value="Genomic_DNA"/>
</dbReference>
<dbReference type="InterPro" id="IPR011727">
    <property type="entry name" value="CHP02117"/>
</dbReference>
<dbReference type="Pfam" id="PF09601">
    <property type="entry name" value="DUF2459"/>
    <property type="match status" value="1"/>
</dbReference>
<evidence type="ECO:0000313" key="1">
    <source>
        <dbReference type="EMBL" id="MBO0661579.1"/>
    </source>
</evidence>